<keyword evidence="4" id="KW-1185">Reference proteome</keyword>
<dbReference type="Gene3D" id="3.40.50.620">
    <property type="entry name" value="HUPs"/>
    <property type="match status" value="2"/>
</dbReference>
<organism evidence="3 4">
    <name type="scientific">Rhodovulum strictum</name>
    <dbReference type="NCBI Taxonomy" id="58314"/>
    <lineage>
        <taxon>Bacteria</taxon>
        <taxon>Pseudomonadati</taxon>
        <taxon>Pseudomonadota</taxon>
        <taxon>Alphaproteobacteria</taxon>
        <taxon>Rhodobacterales</taxon>
        <taxon>Paracoccaceae</taxon>
        <taxon>Rhodovulum</taxon>
    </lineage>
</organism>
<dbReference type="SUPFAM" id="SSF52402">
    <property type="entry name" value="Adenine nucleotide alpha hydrolases-like"/>
    <property type="match status" value="2"/>
</dbReference>
<feature type="domain" description="UspA" evidence="2">
    <location>
        <begin position="1"/>
        <end position="131"/>
    </location>
</feature>
<evidence type="ECO:0000313" key="3">
    <source>
        <dbReference type="EMBL" id="MRH20629.1"/>
    </source>
</evidence>
<proteinExistence type="inferred from homology"/>
<dbReference type="RefSeq" id="WP_153747941.1">
    <property type="nucleotide sequence ID" value="NZ_BAAADI010000049.1"/>
</dbReference>
<dbReference type="Pfam" id="PF00582">
    <property type="entry name" value="Usp"/>
    <property type="match status" value="2"/>
</dbReference>
<dbReference type="Proteomes" id="UP000466730">
    <property type="component" value="Unassembled WGS sequence"/>
</dbReference>
<dbReference type="InterPro" id="IPR006016">
    <property type="entry name" value="UspA"/>
</dbReference>
<evidence type="ECO:0000259" key="2">
    <source>
        <dbReference type="Pfam" id="PF00582"/>
    </source>
</evidence>
<evidence type="ECO:0000256" key="1">
    <source>
        <dbReference type="ARBA" id="ARBA00008791"/>
    </source>
</evidence>
<gene>
    <name evidence="3" type="ORF">GH815_06460</name>
</gene>
<protein>
    <recommendedName>
        <fullName evidence="2">UspA domain-containing protein</fullName>
    </recommendedName>
</protein>
<dbReference type="InterPro" id="IPR014729">
    <property type="entry name" value="Rossmann-like_a/b/a_fold"/>
</dbReference>
<name>A0A844BDD1_9RHOB</name>
<reference evidence="3 4" key="1">
    <citation type="submission" date="2019-11" db="EMBL/GenBank/DDBJ databases">
        <title>Draft Whole-Genome sequence of the marine photosynthetic bacterium Rhodovulum strictum DSM 11289.</title>
        <authorList>
            <person name="Kyndt J.A."/>
            <person name="Meyer T.E."/>
        </authorList>
    </citation>
    <scope>NUCLEOTIDE SEQUENCE [LARGE SCALE GENOMIC DNA]</scope>
    <source>
        <strain evidence="3 4">DSM 11289</strain>
    </source>
</reference>
<dbReference type="EMBL" id="WJPO01000007">
    <property type="protein sequence ID" value="MRH20629.1"/>
    <property type="molecule type" value="Genomic_DNA"/>
</dbReference>
<feature type="domain" description="UspA" evidence="2">
    <location>
        <begin position="149"/>
        <end position="276"/>
    </location>
</feature>
<comment type="similarity">
    <text evidence="1">Belongs to the universal stress protein A family.</text>
</comment>
<dbReference type="PANTHER" id="PTHR46268:SF15">
    <property type="entry name" value="UNIVERSAL STRESS PROTEIN HP_0031"/>
    <property type="match status" value="1"/>
</dbReference>
<dbReference type="CDD" id="cd00293">
    <property type="entry name" value="USP-like"/>
    <property type="match status" value="2"/>
</dbReference>
<evidence type="ECO:0000313" key="4">
    <source>
        <dbReference type="Proteomes" id="UP000466730"/>
    </source>
</evidence>
<dbReference type="PRINTS" id="PR01438">
    <property type="entry name" value="UNVRSLSTRESS"/>
</dbReference>
<dbReference type="InterPro" id="IPR006015">
    <property type="entry name" value="Universal_stress_UspA"/>
</dbReference>
<dbReference type="PANTHER" id="PTHR46268">
    <property type="entry name" value="STRESS RESPONSE PROTEIN NHAX"/>
    <property type="match status" value="1"/>
</dbReference>
<dbReference type="AlphaFoldDB" id="A0A844BDD1"/>
<sequence>MYATALIALDFTAAEGPLPDWLGDLRAMGVRRAILVHVVRPGYGQGAGYGHEEALRDWLSRRAEGLRAAGLEVAVDIRTAGDVAGDLVAAAAQHGAELIVIGSRGQSLLRGLFLGSTARALLRQSPLPVLLEWLEPEGEGARGAGQGPQRIVLGTDFSYESQAAEAAAVALAATGASVEVVHVQIPDGRAIYARWPEMARVALAHIADDIRAAGGRAAIHQPDGKPAEEIARLAAAQDSDLIIVGKHGQNRLQSMVIGSTAAHLCEIARRPVLMVPSPQREG</sequence>
<accession>A0A844BDD1</accession>
<comment type="caution">
    <text evidence="3">The sequence shown here is derived from an EMBL/GenBank/DDBJ whole genome shotgun (WGS) entry which is preliminary data.</text>
</comment>
<dbReference type="OrthoDB" id="5564966at2"/>